<protein>
    <recommendedName>
        <fullName evidence="3">Fibronectin type III-like domain-containing protein</fullName>
    </recommendedName>
</protein>
<gene>
    <name evidence="1" type="ORF">DQ392_14800</name>
</gene>
<dbReference type="AlphaFoldDB" id="A0A367EJM6"/>
<evidence type="ECO:0000313" key="1">
    <source>
        <dbReference type="EMBL" id="RCG17959.1"/>
    </source>
</evidence>
<evidence type="ECO:0008006" key="3">
    <source>
        <dbReference type="Google" id="ProtNLM"/>
    </source>
</evidence>
<organism evidence="1 2">
    <name type="scientific">Streptomyces reniochalinae</name>
    <dbReference type="NCBI Taxonomy" id="2250578"/>
    <lineage>
        <taxon>Bacteria</taxon>
        <taxon>Bacillati</taxon>
        <taxon>Actinomycetota</taxon>
        <taxon>Actinomycetes</taxon>
        <taxon>Kitasatosporales</taxon>
        <taxon>Streptomycetaceae</taxon>
        <taxon>Streptomyces</taxon>
    </lineage>
</organism>
<reference evidence="1 2" key="1">
    <citation type="submission" date="2018-06" db="EMBL/GenBank/DDBJ databases">
        <title>Streptomyces reniochalinae sp. nov. and Streptomyces diacarnus sp. nov. from marine sponges.</title>
        <authorList>
            <person name="Li L."/>
        </authorList>
    </citation>
    <scope>NUCLEOTIDE SEQUENCE [LARGE SCALE GENOMIC DNA]</scope>
    <source>
        <strain evidence="1 2">LHW50302</strain>
    </source>
</reference>
<name>A0A367EJM6_9ACTN</name>
<dbReference type="EMBL" id="QOIM01000034">
    <property type="protein sequence ID" value="RCG17959.1"/>
    <property type="molecule type" value="Genomic_DNA"/>
</dbReference>
<keyword evidence="2" id="KW-1185">Reference proteome</keyword>
<sequence>MRNAGDRSGTFVVEVDFLDAAGEVVDSGSFRTRVKGGSSRSVKVPMETPSKVRDVVECEVSSVR</sequence>
<evidence type="ECO:0000313" key="2">
    <source>
        <dbReference type="Proteomes" id="UP000253507"/>
    </source>
</evidence>
<dbReference type="Proteomes" id="UP000253507">
    <property type="component" value="Unassembled WGS sequence"/>
</dbReference>
<comment type="caution">
    <text evidence="1">The sequence shown here is derived from an EMBL/GenBank/DDBJ whole genome shotgun (WGS) entry which is preliminary data.</text>
</comment>
<proteinExistence type="predicted"/>
<accession>A0A367EJM6</accession>